<gene>
    <name evidence="1" type="ORF">EJF14_30556</name>
</gene>
<protein>
    <submittedName>
        <fullName evidence="1">6-phosphofructo-2-kinase</fullName>
    </submittedName>
</protein>
<organism evidence="1 2">
    <name type="scientific">Clavispora lusitaniae</name>
    <name type="common">Candida lusitaniae</name>
    <dbReference type="NCBI Taxonomy" id="36911"/>
    <lineage>
        <taxon>Eukaryota</taxon>
        <taxon>Fungi</taxon>
        <taxon>Dikarya</taxon>
        <taxon>Ascomycota</taxon>
        <taxon>Saccharomycotina</taxon>
        <taxon>Pichiomycetes</taxon>
        <taxon>Metschnikowiaceae</taxon>
        <taxon>Clavispora</taxon>
    </lineage>
</organism>
<accession>A0ACD0WJT9</accession>
<keyword evidence="2" id="KW-1185">Reference proteome</keyword>
<evidence type="ECO:0000313" key="2">
    <source>
        <dbReference type="Proteomes" id="UP000326582"/>
    </source>
</evidence>
<name>A0ACD0WJT9_CLALS</name>
<sequence length="352" mass="38571">MSLFRFTTPPSPPLEYQMPKTGESHMRQTREALNTKEMLSKDTSYPYLSTKQSMPRAVQNASPEKGGKPDILRPAALPTPLQSRTSTTSLGSLFAPAPTEVCDTVQRRLGPKSLVMLVGLPASGKSTVCNYLAQHLEAHDYKALIYNAGVVRRNARAPAGADFFDPQNVQAAALREQYASAAMTTLLSDLAHSRISVGFLDATNTTVARRKRMLEMALSSGVNFANIYVLDVACTDAQLLEHNIARKAGNVDYRGRSADEAVRDFRRRAAHYAQIYEPVSREEVARFGATYIRIQDAGRAVSMAAGSGDDVDQLVRSFVCDYYKNHGADYCAQVVRSSKGDQSAGRIHSVIE</sequence>
<dbReference type="EMBL" id="CP038486">
    <property type="protein sequence ID" value="QFZ27579.1"/>
    <property type="molecule type" value="Genomic_DNA"/>
</dbReference>
<reference evidence="2" key="1">
    <citation type="journal article" date="2019" name="MBio">
        <title>Comparative genomics for the elucidation of multidrug resistance (MDR) in Candida lusitaniae.</title>
        <authorList>
            <person name="Kannan A."/>
            <person name="Asner S.A."/>
            <person name="Trachsel E."/>
            <person name="Kelly S."/>
            <person name="Parker J."/>
            <person name="Sanglard D."/>
        </authorList>
    </citation>
    <scope>NUCLEOTIDE SEQUENCE [LARGE SCALE GENOMIC DNA]</scope>
    <source>
        <strain evidence="2">P1</strain>
    </source>
</reference>
<proteinExistence type="predicted"/>
<dbReference type="Proteomes" id="UP000326582">
    <property type="component" value="Chromosome 3"/>
</dbReference>
<evidence type="ECO:0000313" key="1">
    <source>
        <dbReference type="EMBL" id="QFZ27579.1"/>
    </source>
</evidence>